<dbReference type="InterPro" id="IPR036903">
    <property type="entry name" value="Nup98_auto-Pept-S59_dom_sf"/>
</dbReference>
<keyword evidence="4" id="KW-0509">mRNA transport</keyword>
<dbReference type="EMBL" id="CAJOBI010136144">
    <property type="protein sequence ID" value="CAF4746452.1"/>
    <property type="molecule type" value="Genomic_DNA"/>
</dbReference>
<keyword evidence="3" id="KW-0813">Transport</keyword>
<dbReference type="AlphaFoldDB" id="A0A8S3ARN5"/>
<dbReference type="SUPFAM" id="SSF82215">
    <property type="entry name" value="C-terminal autoproteolytic domain of nucleoporin nup98"/>
    <property type="match status" value="1"/>
</dbReference>
<dbReference type="GO" id="GO:0006405">
    <property type="term" value="P:RNA export from nucleus"/>
    <property type="evidence" value="ECO:0007669"/>
    <property type="project" value="TreeGrafter"/>
</dbReference>
<evidence type="ECO:0000256" key="1">
    <source>
        <dbReference type="ARBA" id="ARBA00004567"/>
    </source>
</evidence>
<organism evidence="10 11">
    <name type="scientific">Rotaria magnacalcarata</name>
    <dbReference type="NCBI Taxonomy" id="392030"/>
    <lineage>
        <taxon>Eukaryota</taxon>
        <taxon>Metazoa</taxon>
        <taxon>Spiralia</taxon>
        <taxon>Gnathifera</taxon>
        <taxon>Rotifera</taxon>
        <taxon>Eurotatoria</taxon>
        <taxon>Bdelloidea</taxon>
        <taxon>Philodinida</taxon>
        <taxon>Philodinidae</taxon>
        <taxon>Rotaria</taxon>
    </lineage>
</organism>
<dbReference type="PANTHER" id="PTHR23198:SF6">
    <property type="entry name" value="NUCLEAR PORE COMPLEX PROTEIN NUP98-NUP96"/>
    <property type="match status" value="1"/>
</dbReference>
<name>A0A8S3ARN5_9BILA</name>
<evidence type="ECO:0000256" key="8">
    <source>
        <dbReference type="ARBA" id="ARBA00023242"/>
    </source>
</evidence>
<dbReference type="Gene3D" id="3.30.1610.10">
    <property type="entry name" value="Peptidase S59, nucleoporin"/>
    <property type="match status" value="1"/>
</dbReference>
<dbReference type="PROSITE" id="PS51434">
    <property type="entry name" value="NUP_C"/>
    <property type="match status" value="1"/>
</dbReference>
<comment type="similarity">
    <text evidence="2">Belongs to the nucleoporin GLFG family.</text>
</comment>
<dbReference type="GO" id="GO:0044614">
    <property type="term" value="C:nuclear pore cytoplasmic filaments"/>
    <property type="evidence" value="ECO:0007669"/>
    <property type="project" value="TreeGrafter"/>
</dbReference>
<keyword evidence="8" id="KW-0539">Nucleus</keyword>
<dbReference type="InterPro" id="IPR037665">
    <property type="entry name" value="Nucleoporin_S59-like"/>
</dbReference>
<feature type="domain" description="Peptidase S59" evidence="9">
    <location>
        <begin position="1"/>
        <end position="80"/>
    </location>
</feature>
<proteinExistence type="inferred from homology"/>
<keyword evidence="6" id="KW-0811">Translocation</keyword>
<dbReference type="GO" id="GO:0017056">
    <property type="term" value="F:structural constituent of nuclear pore"/>
    <property type="evidence" value="ECO:0007669"/>
    <property type="project" value="InterPro"/>
</dbReference>
<gene>
    <name evidence="10" type="ORF">SMN809_LOCUS44935</name>
</gene>
<evidence type="ECO:0000256" key="7">
    <source>
        <dbReference type="ARBA" id="ARBA00023132"/>
    </source>
</evidence>
<feature type="non-terminal residue" evidence="10">
    <location>
        <position position="80"/>
    </location>
</feature>
<accession>A0A8S3ARN5</accession>
<dbReference type="GO" id="GO:0034398">
    <property type="term" value="P:telomere tethering at nuclear periphery"/>
    <property type="evidence" value="ECO:0007669"/>
    <property type="project" value="TreeGrafter"/>
</dbReference>
<protein>
    <recommendedName>
        <fullName evidence="9">Peptidase S59 domain-containing protein</fullName>
    </recommendedName>
</protein>
<dbReference type="Proteomes" id="UP000676336">
    <property type="component" value="Unassembled WGS sequence"/>
</dbReference>
<dbReference type="PANTHER" id="PTHR23198">
    <property type="entry name" value="NUCLEOPORIN"/>
    <property type="match status" value="1"/>
</dbReference>
<evidence type="ECO:0000256" key="5">
    <source>
        <dbReference type="ARBA" id="ARBA00022927"/>
    </source>
</evidence>
<keyword evidence="5" id="KW-0653">Protein transport</keyword>
<evidence type="ECO:0000256" key="3">
    <source>
        <dbReference type="ARBA" id="ARBA00022448"/>
    </source>
</evidence>
<dbReference type="GO" id="GO:0051028">
    <property type="term" value="P:mRNA transport"/>
    <property type="evidence" value="ECO:0007669"/>
    <property type="project" value="UniProtKB-KW"/>
</dbReference>
<comment type="subcellular location">
    <subcellularLocation>
        <location evidence="1">Nucleus</location>
        <location evidence="1">Nuclear pore complex</location>
    </subcellularLocation>
</comment>
<evidence type="ECO:0000313" key="10">
    <source>
        <dbReference type="EMBL" id="CAF4746452.1"/>
    </source>
</evidence>
<dbReference type="GO" id="GO:0000973">
    <property type="term" value="P:post-transcriptional tethering of RNA polymerase II gene DNA at nuclear periphery"/>
    <property type="evidence" value="ECO:0007669"/>
    <property type="project" value="TreeGrafter"/>
</dbReference>
<evidence type="ECO:0000256" key="2">
    <source>
        <dbReference type="ARBA" id="ARBA00008926"/>
    </source>
</evidence>
<evidence type="ECO:0000259" key="9">
    <source>
        <dbReference type="PROSITE" id="PS51434"/>
    </source>
</evidence>
<dbReference type="InterPro" id="IPR007230">
    <property type="entry name" value="Nup98_auto-Pept-S59_dom"/>
</dbReference>
<reference evidence="10" key="1">
    <citation type="submission" date="2021-02" db="EMBL/GenBank/DDBJ databases">
        <authorList>
            <person name="Nowell W R."/>
        </authorList>
    </citation>
    <scope>NUCLEOTIDE SEQUENCE</scope>
</reference>
<keyword evidence="7" id="KW-0906">Nuclear pore complex</keyword>
<comment type="caution">
    <text evidence="10">The sequence shown here is derived from an EMBL/GenBank/DDBJ whole genome shotgun (WGS) entry which is preliminary data.</text>
</comment>
<evidence type="ECO:0000256" key="6">
    <source>
        <dbReference type="ARBA" id="ARBA00023010"/>
    </source>
</evidence>
<dbReference type="GO" id="GO:0008139">
    <property type="term" value="F:nuclear localization sequence binding"/>
    <property type="evidence" value="ECO:0007669"/>
    <property type="project" value="TreeGrafter"/>
</dbReference>
<evidence type="ECO:0000256" key="4">
    <source>
        <dbReference type="ARBA" id="ARBA00022816"/>
    </source>
</evidence>
<evidence type="ECO:0000313" key="11">
    <source>
        <dbReference type="Proteomes" id="UP000676336"/>
    </source>
</evidence>
<dbReference type="Pfam" id="PF04096">
    <property type="entry name" value="Nucleoporin2"/>
    <property type="match status" value="1"/>
</dbReference>
<dbReference type="GO" id="GO:0003723">
    <property type="term" value="F:RNA binding"/>
    <property type="evidence" value="ECO:0007669"/>
    <property type="project" value="TreeGrafter"/>
</dbReference>
<feature type="non-terminal residue" evidence="10">
    <location>
        <position position="1"/>
    </location>
</feature>
<sequence>NEEDRPAEGEELNCQAIISLLGVYPIDRLISSSNEEITDPDRLIDMNYGKYLEQITKKFHGEFIAYDVYTGTWSFQVEHF</sequence>
<dbReference type="GO" id="GO:0006606">
    <property type="term" value="P:protein import into nucleus"/>
    <property type="evidence" value="ECO:0007669"/>
    <property type="project" value="TreeGrafter"/>
</dbReference>